<dbReference type="Proteomes" id="UP000799424">
    <property type="component" value="Unassembled WGS sequence"/>
</dbReference>
<keyword evidence="1" id="KW-0472">Membrane</keyword>
<evidence type="ECO:0000313" key="3">
    <source>
        <dbReference type="Proteomes" id="UP000799424"/>
    </source>
</evidence>
<evidence type="ECO:0000313" key="2">
    <source>
        <dbReference type="EMBL" id="KAF2823122.1"/>
    </source>
</evidence>
<proteinExistence type="predicted"/>
<sequence>MSYCRSTSPARCESHITSLGCYPRLEFPNRERPQACGINQVHILYYALITSLLAVCIFYIRQSRAKRLFEQPMQSQPIFSASQKTLQRSVAAPHNTNDDDVLRARCPRFGVIAFRHIWMHREIMQGEIVRTSHLVPSFLKTDERCLEYTNSAASVNISS</sequence>
<keyword evidence="3" id="KW-1185">Reference proteome</keyword>
<protein>
    <submittedName>
        <fullName evidence="2">Uncharacterized protein</fullName>
    </submittedName>
</protein>
<feature type="transmembrane region" description="Helical" evidence="1">
    <location>
        <begin position="43"/>
        <end position="60"/>
    </location>
</feature>
<organism evidence="2 3">
    <name type="scientific">Ophiobolus disseminans</name>
    <dbReference type="NCBI Taxonomy" id="1469910"/>
    <lineage>
        <taxon>Eukaryota</taxon>
        <taxon>Fungi</taxon>
        <taxon>Dikarya</taxon>
        <taxon>Ascomycota</taxon>
        <taxon>Pezizomycotina</taxon>
        <taxon>Dothideomycetes</taxon>
        <taxon>Pleosporomycetidae</taxon>
        <taxon>Pleosporales</taxon>
        <taxon>Pleosporineae</taxon>
        <taxon>Phaeosphaeriaceae</taxon>
        <taxon>Ophiobolus</taxon>
    </lineage>
</organism>
<keyword evidence="1" id="KW-0812">Transmembrane</keyword>
<evidence type="ECO:0000256" key="1">
    <source>
        <dbReference type="SAM" id="Phobius"/>
    </source>
</evidence>
<gene>
    <name evidence="2" type="ORF">CC86DRAFT_76439</name>
</gene>
<name>A0A6A6ZPW3_9PLEO</name>
<dbReference type="AlphaFoldDB" id="A0A6A6ZPW3"/>
<dbReference type="EMBL" id="MU006233">
    <property type="protein sequence ID" value="KAF2823122.1"/>
    <property type="molecule type" value="Genomic_DNA"/>
</dbReference>
<reference evidence="2" key="1">
    <citation type="journal article" date="2020" name="Stud. Mycol.">
        <title>101 Dothideomycetes genomes: a test case for predicting lifestyles and emergence of pathogens.</title>
        <authorList>
            <person name="Haridas S."/>
            <person name="Albert R."/>
            <person name="Binder M."/>
            <person name="Bloem J."/>
            <person name="Labutti K."/>
            <person name="Salamov A."/>
            <person name="Andreopoulos B."/>
            <person name="Baker S."/>
            <person name="Barry K."/>
            <person name="Bills G."/>
            <person name="Bluhm B."/>
            <person name="Cannon C."/>
            <person name="Castanera R."/>
            <person name="Culley D."/>
            <person name="Daum C."/>
            <person name="Ezra D."/>
            <person name="Gonzalez J."/>
            <person name="Henrissat B."/>
            <person name="Kuo A."/>
            <person name="Liang C."/>
            <person name="Lipzen A."/>
            <person name="Lutzoni F."/>
            <person name="Magnuson J."/>
            <person name="Mondo S."/>
            <person name="Nolan M."/>
            <person name="Ohm R."/>
            <person name="Pangilinan J."/>
            <person name="Park H.-J."/>
            <person name="Ramirez L."/>
            <person name="Alfaro M."/>
            <person name="Sun H."/>
            <person name="Tritt A."/>
            <person name="Yoshinaga Y."/>
            <person name="Zwiers L.-H."/>
            <person name="Turgeon B."/>
            <person name="Goodwin S."/>
            <person name="Spatafora J."/>
            <person name="Crous P."/>
            <person name="Grigoriev I."/>
        </authorList>
    </citation>
    <scope>NUCLEOTIDE SEQUENCE</scope>
    <source>
        <strain evidence="2">CBS 113818</strain>
    </source>
</reference>
<keyword evidence="1" id="KW-1133">Transmembrane helix</keyword>
<accession>A0A6A6ZPW3</accession>